<reference evidence="1 2" key="1">
    <citation type="journal article" date="2018" name="Sci. Rep.">
        <title>Genomic signatures of local adaptation to the degree of environmental predictability in rotifers.</title>
        <authorList>
            <person name="Franch-Gras L."/>
            <person name="Hahn C."/>
            <person name="Garcia-Roger E.M."/>
            <person name="Carmona M.J."/>
            <person name="Serra M."/>
            <person name="Gomez A."/>
        </authorList>
    </citation>
    <scope>NUCLEOTIDE SEQUENCE [LARGE SCALE GENOMIC DNA]</scope>
    <source>
        <strain evidence="1">HYR1</strain>
    </source>
</reference>
<keyword evidence="2" id="KW-1185">Reference proteome</keyword>
<dbReference type="AlphaFoldDB" id="A0A3M7Q8R4"/>
<dbReference type="Proteomes" id="UP000276133">
    <property type="component" value="Unassembled WGS sequence"/>
</dbReference>
<gene>
    <name evidence="1" type="ORF">BpHYR1_005536</name>
</gene>
<proteinExistence type="predicted"/>
<evidence type="ECO:0000313" key="2">
    <source>
        <dbReference type="Proteomes" id="UP000276133"/>
    </source>
</evidence>
<name>A0A3M7Q8R4_BRAPC</name>
<dbReference type="EMBL" id="REGN01006951">
    <property type="protein sequence ID" value="RNA07753.1"/>
    <property type="molecule type" value="Genomic_DNA"/>
</dbReference>
<organism evidence="1 2">
    <name type="scientific">Brachionus plicatilis</name>
    <name type="common">Marine rotifer</name>
    <name type="synonym">Brachionus muelleri</name>
    <dbReference type="NCBI Taxonomy" id="10195"/>
    <lineage>
        <taxon>Eukaryota</taxon>
        <taxon>Metazoa</taxon>
        <taxon>Spiralia</taxon>
        <taxon>Gnathifera</taxon>
        <taxon>Rotifera</taxon>
        <taxon>Eurotatoria</taxon>
        <taxon>Monogononta</taxon>
        <taxon>Pseudotrocha</taxon>
        <taxon>Ploima</taxon>
        <taxon>Brachionidae</taxon>
        <taxon>Brachionus</taxon>
    </lineage>
</organism>
<protein>
    <submittedName>
        <fullName evidence="1">Uncharacterized protein</fullName>
    </submittedName>
</protein>
<comment type="caution">
    <text evidence="1">The sequence shown here is derived from an EMBL/GenBank/DDBJ whole genome shotgun (WGS) entry which is preliminary data.</text>
</comment>
<sequence>MYVEAGLEAVKGWSKSVVVVGNFWPLVFFGRWKLLVIGCWSTSNHQLPTTPNLNYQQLQT</sequence>
<accession>A0A3M7Q8R4</accession>
<evidence type="ECO:0000313" key="1">
    <source>
        <dbReference type="EMBL" id="RNA07753.1"/>
    </source>
</evidence>